<evidence type="ECO:0000313" key="5">
    <source>
        <dbReference type="Proteomes" id="UP001163731"/>
    </source>
</evidence>
<dbReference type="InterPro" id="IPR026444">
    <property type="entry name" value="Secre_tail"/>
</dbReference>
<accession>A0ABT3HZ50</accession>
<feature type="domain" description="Secretion system C-terminal sorting" evidence="3">
    <location>
        <begin position="273"/>
        <end position="340"/>
    </location>
</feature>
<evidence type="ECO:0000256" key="2">
    <source>
        <dbReference type="SAM" id="SignalP"/>
    </source>
</evidence>
<evidence type="ECO:0000259" key="3">
    <source>
        <dbReference type="Pfam" id="PF18962"/>
    </source>
</evidence>
<keyword evidence="1 2" id="KW-0732">Signal</keyword>
<dbReference type="Pfam" id="PF18962">
    <property type="entry name" value="Por_Secre_tail"/>
    <property type="match status" value="1"/>
</dbReference>
<organism evidence="4 5">
    <name type="scientific">Chryseobacterium kimseyorum</name>
    <dbReference type="NCBI Taxonomy" id="2984028"/>
    <lineage>
        <taxon>Bacteria</taxon>
        <taxon>Pseudomonadati</taxon>
        <taxon>Bacteroidota</taxon>
        <taxon>Flavobacteriia</taxon>
        <taxon>Flavobacteriales</taxon>
        <taxon>Weeksellaceae</taxon>
        <taxon>Chryseobacterium group</taxon>
        <taxon>Chryseobacterium</taxon>
    </lineage>
</organism>
<keyword evidence="5" id="KW-1185">Reference proteome</keyword>
<sequence length="342" mass="36817">MTKNFLSAIILLANLTTAQTTYTNGGLSTGATANAGTAAPAGYTWSELQNNTGNTTEANTSSGFSAMYSSATANYFLADDFVVPAGTQWQISAIDFFAYQTNYAGTTNPFTTVRVNIYSSDPSVAGAVSVFGDDTTNRYASGVDSNMYRIFNSAVPNALNIPGTTRKIWRIKANTVATLNPGTYWLKYQLQNATIASAGFSPTVTIPGSRGLATFNAKQFNAGVSPQVWTTLIDDGTPATAPDFNVDIPFIITFTTSTLGTDEVMQYDNRVQIYPNPVKESFQINNPGKMIISSVDVIDTSGKLIRTLKGAQEYNVSDLPKGNYILKIKSNETTKITKMVKQ</sequence>
<dbReference type="RefSeq" id="WP_264750204.1">
    <property type="nucleotide sequence ID" value="NZ_JAPDHW010000006.1"/>
</dbReference>
<evidence type="ECO:0000313" key="4">
    <source>
        <dbReference type="EMBL" id="MCW3169029.1"/>
    </source>
</evidence>
<feature type="signal peptide" evidence="2">
    <location>
        <begin position="1"/>
        <end position="18"/>
    </location>
</feature>
<dbReference type="NCBIfam" id="TIGR04183">
    <property type="entry name" value="Por_Secre_tail"/>
    <property type="match status" value="1"/>
</dbReference>
<dbReference type="Proteomes" id="UP001163731">
    <property type="component" value="Unassembled WGS sequence"/>
</dbReference>
<proteinExistence type="predicted"/>
<protein>
    <submittedName>
        <fullName evidence="4">T9SS type A sorting domain-containing protein</fullName>
    </submittedName>
</protein>
<reference evidence="4" key="1">
    <citation type="submission" date="2022-10" db="EMBL/GenBank/DDBJ databases">
        <title>Chryseobacterium babae sp. nov. isolated from the gut of the beetle Oryctes rhinoceros, and Chryseobacterium kimseyorum sp. nov., isolated from a stick insect rearing cage.</title>
        <authorList>
            <person name="Shelomi M."/>
            <person name="Han C.-J."/>
            <person name="Chen W.-M."/>
            <person name="Chen H.-K."/>
            <person name="Liaw S.-J."/>
            <person name="Muhle E."/>
            <person name="Clermont D."/>
        </authorList>
    </citation>
    <scope>NUCLEOTIDE SEQUENCE</scope>
    <source>
        <strain evidence="4">09-1422</strain>
    </source>
</reference>
<dbReference type="EMBL" id="JAPDHW010000006">
    <property type="protein sequence ID" value="MCW3169029.1"/>
    <property type="molecule type" value="Genomic_DNA"/>
</dbReference>
<name>A0ABT3HZ50_9FLAO</name>
<gene>
    <name evidence="4" type="ORF">OMO38_10885</name>
</gene>
<feature type="chain" id="PRO_5046192321" evidence="2">
    <location>
        <begin position="19"/>
        <end position="342"/>
    </location>
</feature>
<comment type="caution">
    <text evidence="4">The sequence shown here is derived from an EMBL/GenBank/DDBJ whole genome shotgun (WGS) entry which is preliminary data.</text>
</comment>
<evidence type="ECO:0000256" key="1">
    <source>
        <dbReference type="ARBA" id="ARBA00022729"/>
    </source>
</evidence>